<comment type="caution">
    <text evidence="5">The sequence shown here is derived from an EMBL/GenBank/DDBJ whole genome shotgun (WGS) entry which is preliminary data.</text>
</comment>
<accession>A0A7W9E360</accession>
<dbReference type="PANTHER" id="PTHR46796">
    <property type="entry name" value="HTH-TYPE TRANSCRIPTIONAL ACTIVATOR RHAS-RELATED"/>
    <property type="match status" value="1"/>
</dbReference>
<dbReference type="PANTHER" id="PTHR46796:SF13">
    <property type="entry name" value="HTH-TYPE TRANSCRIPTIONAL ACTIVATOR RHAS"/>
    <property type="match status" value="1"/>
</dbReference>
<dbReference type="GO" id="GO:0003700">
    <property type="term" value="F:DNA-binding transcription factor activity"/>
    <property type="evidence" value="ECO:0007669"/>
    <property type="project" value="InterPro"/>
</dbReference>
<keyword evidence="3" id="KW-0804">Transcription</keyword>
<sequence length="89" mass="9800">MTPLQSEVSRATFAQRFHARVGEPPMTYLTHWRMLLASEKLADLQLTIAGIAADVGYGSPFALSAAFKRRYGLSPAAYRQRHCRFGGGA</sequence>
<dbReference type="InterPro" id="IPR018062">
    <property type="entry name" value="HTH_AraC-typ_CS"/>
</dbReference>
<evidence type="ECO:0000256" key="1">
    <source>
        <dbReference type="ARBA" id="ARBA00023015"/>
    </source>
</evidence>
<dbReference type="InterPro" id="IPR050204">
    <property type="entry name" value="AraC_XylS_family_regulators"/>
</dbReference>
<organism evidence="5 6">
    <name type="scientific">Cryobacterium roopkundense</name>
    <dbReference type="NCBI Taxonomy" id="1001240"/>
    <lineage>
        <taxon>Bacteria</taxon>
        <taxon>Bacillati</taxon>
        <taxon>Actinomycetota</taxon>
        <taxon>Actinomycetes</taxon>
        <taxon>Micrococcales</taxon>
        <taxon>Microbacteriaceae</taxon>
        <taxon>Cryobacterium</taxon>
    </lineage>
</organism>
<dbReference type="SUPFAM" id="SSF46689">
    <property type="entry name" value="Homeodomain-like"/>
    <property type="match status" value="1"/>
</dbReference>
<keyword evidence="2 5" id="KW-0238">DNA-binding</keyword>
<dbReference type="Gene3D" id="1.10.10.60">
    <property type="entry name" value="Homeodomain-like"/>
    <property type="match status" value="1"/>
</dbReference>
<dbReference type="PROSITE" id="PS00041">
    <property type="entry name" value="HTH_ARAC_FAMILY_1"/>
    <property type="match status" value="1"/>
</dbReference>
<dbReference type="AlphaFoldDB" id="A0A7W9E360"/>
<evidence type="ECO:0000313" key="6">
    <source>
        <dbReference type="Proteomes" id="UP000561726"/>
    </source>
</evidence>
<dbReference type="EMBL" id="JACHBQ010000001">
    <property type="protein sequence ID" value="MBB5640029.1"/>
    <property type="molecule type" value="Genomic_DNA"/>
</dbReference>
<dbReference type="InterPro" id="IPR018060">
    <property type="entry name" value="HTH_AraC"/>
</dbReference>
<dbReference type="Pfam" id="PF12833">
    <property type="entry name" value="HTH_18"/>
    <property type="match status" value="1"/>
</dbReference>
<reference evidence="5 6" key="1">
    <citation type="submission" date="2020-08" db="EMBL/GenBank/DDBJ databases">
        <title>Sequencing the genomes of 1000 actinobacteria strains.</title>
        <authorList>
            <person name="Klenk H.-P."/>
        </authorList>
    </citation>
    <scope>NUCLEOTIDE SEQUENCE [LARGE SCALE GENOMIC DNA]</scope>
    <source>
        <strain evidence="5 6">DSM 21065</strain>
    </source>
</reference>
<evidence type="ECO:0000256" key="3">
    <source>
        <dbReference type="ARBA" id="ARBA00023163"/>
    </source>
</evidence>
<dbReference type="PROSITE" id="PS01124">
    <property type="entry name" value="HTH_ARAC_FAMILY_2"/>
    <property type="match status" value="1"/>
</dbReference>
<dbReference type="GO" id="GO:0043565">
    <property type="term" value="F:sequence-specific DNA binding"/>
    <property type="evidence" value="ECO:0007669"/>
    <property type="project" value="InterPro"/>
</dbReference>
<evidence type="ECO:0000259" key="4">
    <source>
        <dbReference type="PROSITE" id="PS01124"/>
    </source>
</evidence>
<name>A0A7W9E360_9MICO</name>
<evidence type="ECO:0000313" key="5">
    <source>
        <dbReference type="EMBL" id="MBB5640029.1"/>
    </source>
</evidence>
<feature type="domain" description="HTH araC/xylS-type" evidence="4">
    <location>
        <begin position="1"/>
        <end position="81"/>
    </location>
</feature>
<evidence type="ECO:0000256" key="2">
    <source>
        <dbReference type="ARBA" id="ARBA00023125"/>
    </source>
</evidence>
<dbReference type="RefSeq" id="WP_201771713.1">
    <property type="nucleotide sequence ID" value="NZ_JACHBQ010000001.1"/>
</dbReference>
<proteinExistence type="predicted"/>
<keyword evidence="1" id="KW-0805">Transcription regulation</keyword>
<dbReference type="InterPro" id="IPR009057">
    <property type="entry name" value="Homeodomain-like_sf"/>
</dbReference>
<dbReference type="Proteomes" id="UP000561726">
    <property type="component" value="Unassembled WGS sequence"/>
</dbReference>
<protein>
    <submittedName>
        <fullName evidence="5">AraC-like DNA-binding protein</fullName>
    </submittedName>
</protein>
<dbReference type="SMART" id="SM00342">
    <property type="entry name" value="HTH_ARAC"/>
    <property type="match status" value="1"/>
</dbReference>
<gene>
    <name evidence="5" type="ORF">BJ997_000577</name>
</gene>